<dbReference type="Proteomes" id="UP001431784">
    <property type="component" value="Unassembled WGS sequence"/>
</dbReference>
<comment type="caution">
    <text evidence="3">The sequence shown here is derived from an EMBL/GenBank/DDBJ whole genome shotgun (WGS) entry which is preliminary data.</text>
</comment>
<name>A0ABT5THJ0_9RHOB</name>
<accession>A0ABT5THJ0</accession>
<evidence type="ECO:0000259" key="2">
    <source>
        <dbReference type="Pfam" id="PF13205"/>
    </source>
</evidence>
<dbReference type="Pfam" id="PF13205">
    <property type="entry name" value="Big_5"/>
    <property type="match status" value="1"/>
</dbReference>
<feature type="domain" description="SbsA Ig-like" evidence="2">
    <location>
        <begin position="234"/>
        <end position="342"/>
    </location>
</feature>
<evidence type="ECO:0000313" key="3">
    <source>
        <dbReference type="EMBL" id="MDD7973831.1"/>
    </source>
</evidence>
<evidence type="ECO:0000256" key="1">
    <source>
        <dbReference type="ARBA" id="ARBA00022729"/>
    </source>
</evidence>
<protein>
    <submittedName>
        <fullName evidence="3">Ig-like domain-containing protein</fullName>
    </submittedName>
</protein>
<dbReference type="Gene3D" id="2.60.40.3710">
    <property type="match status" value="1"/>
</dbReference>
<dbReference type="RefSeq" id="WP_274354491.1">
    <property type="nucleotide sequence ID" value="NZ_JAQZSM010000064.1"/>
</dbReference>
<evidence type="ECO:0000313" key="4">
    <source>
        <dbReference type="Proteomes" id="UP001431784"/>
    </source>
</evidence>
<keyword evidence="1" id="KW-0732">Signal</keyword>
<gene>
    <name evidence="3" type="ORF">PUT78_22580</name>
</gene>
<sequence>MSAHRSDPLIRPVLLAIILGLFSVLVPLAPQLQARETFTFEQPHTPERRTRDATASGAVDVVWRLSARGTWTAELEGEGRALLRGINIDATLNVPGEEGAIIFMTLGAPSEQGVGHVAFSQLGGMNTSPTALAGMGVNFLTPTGRTVRSLGHDDAMLLTENGFARIDRNPDGLQINVTSTEVACLSAKEPPWGAVPPCDQSLQLSARPVGSSIVRLCIVERRRFENDPIACEPPFQVDRVTPEPNRDNVSYTTPNVSITFSEPVLLPSLEEAVQLYTLSPDGEQLEVSGEWRHDSASTYKFAPDDDLYSGTIYRAEVTGGPEGVISVEGARLEDDYIWSFSTMLDFVAQAPEEDDPLRLHLFQVVRDGFMTTDKPTLTRAYVTWEKHDEVAADMQPDSFHLELSYWHHHPRMEGQFRQRPRNQNVLEVWRHDDDAIFSDADRRHARHTINAFGWRPNSSDSEMRLRLRPADPWPDIYPADAAYDARREVDILQSNQEDMAIVYAVMRIGDWRDGIPDHKRALMVNTIHMTETYVPQYLPHRSVKTRYMAHSYTYEYFLESLLSDPASLAAFIGATAARPVMRELERINLAVERRLRDQHARGGDLTRPGVWEVFREARDIELEEMEDDFESIPSQVLLSAFARWLQARLGERIGPNDMLAIIAPPGLLGDGPVGRALSASDVDLTKGWLNDYRARSIVMLMDPRLSADELAVGMVHEFGHAFGLSHMPGDVEVVGTPETHNPNIEAYRIASSGLEGWNKSATEGNAQDPNRLVSLMWPLALPSAASSMTELQYLEVQTNLAIGLRSGSLGSLKDQLPQPTRWAQGSNAALSDAMPEHAPESVVISGAMAPDDEWMLVNEPFLRDHAATASVDGPFTAVLLDASGQVLQEARFALSPPLNLPTQPAMRRLMHLDNPQNPLTWYGFAVSLPMDLGAAQIELRNGDETLARLTPEIPGPLQLDAQIRPNGALTWQTTGAADTRVDVAFRNDPSEPWTPVALRQIEAELMLDLADQATGQTPMLRVTATDGVRFVHRELAFDPPLPAWPDPDLPSLADVIAGLPITWSYPADIDPQQLQSAIFVIDDAGTELEIETVLNPHTQTAAVLLKDPPEDLPGLTLKMRNTVKRRTGTPEPAHQWSLAH</sequence>
<dbReference type="EMBL" id="JAQZSM010000064">
    <property type="protein sequence ID" value="MDD7973831.1"/>
    <property type="molecule type" value="Genomic_DNA"/>
</dbReference>
<organism evidence="3 4">
    <name type="scientific">Roseinatronobacter alkalisoli</name>
    <dbReference type="NCBI Taxonomy" id="3028235"/>
    <lineage>
        <taxon>Bacteria</taxon>
        <taxon>Pseudomonadati</taxon>
        <taxon>Pseudomonadota</taxon>
        <taxon>Alphaproteobacteria</taxon>
        <taxon>Rhodobacterales</taxon>
        <taxon>Paracoccaceae</taxon>
        <taxon>Roseinatronobacter</taxon>
    </lineage>
</organism>
<proteinExistence type="predicted"/>
<keyword evidence="4" id="KW-1185">Reference proteome</keyword>
<reference evidence="3" key="1">
    <citation type="submission" date="2023-02" db="EMBL/GenBank/DDBJ databases">
        <title>Description of Roseinatronobacter alkalisoli sp. nov., an alkaliphilic bacerium isolated from soda soil.</title>
        <authorList>
            <person name="Wei W."/>
        </authorList>
    </citation>
    <scope>NUCLEOTIDE SEQUENCE</scope>
    <source>
        <strain evidence="3">HJB301</strain>
    </source>
</reference>
<dbReference type="SUPFAM" id="SSF55486">
    <property type="entry name" value="Metalloproteases ('zincins'), catalytic domain"/>
    <property type="match status" value="1"/>
</dbReference>
<dbReference type="InterPro" id="IPR032812">
    <property type="entry name" value="SbsA_Ig"/>
</dbReference>